<name>A0ABT0PYT3_9RHOB</name>
<keyword evidence="5" id="KW-1185">Reference proteome</keyword>
<dbReference type="InterPro" id="IPR050417">
    <property type="entry name" value="Sugar_Epim/Isomerase"/>
</dbReference>
<dbReference type="InterPro" id="IPR013022">
    <property type="entry name" value="Xyl_isomerase-like_TIM-brl"/>
</dbReference>
<organism evidence="4 5">
    <name type="scientific">Ruegeria spongiae</name>
    <dbReference type="NCBI Taxonomy" id="2942209"/>
    <lineage>
        <taxon>Bacteria</taxon>
        <taxon>Pseudomonadati</taxon>
        <taxon>Pseudomonadota</taxon>
        <taxon>Alphaproteobacteria</taxon>
        <taxon>Rhodobacterales</taxon>
        <taxon>Roseobacteraceae</taxon>
        <taxon>Ruegeria</taxon>
    </lineage>
</organism>
<evidence type="ECO:0000256" key="1">
    <source>
        <dbReference type="ARBA" id="ARBA00023235"/>
    </source>
</evidence>
<evidence type="ECO:0000313" key="4">
    <source>
        <dbReference type="EMBL" id="MCL6282738.1"/>
    </source>
</evidence>
<evidence type="ECO:0000259" key="3">
    <source>
        <dbReference type="Pfam" id="PF01261"/>
    </source>
</evidence>
<dbReference type="InterPro" id="IPR036237">
    <property type="entry name" value="Xyl_isomerase-like_sf"/>
</dbReference>
<evidence type="ECO:0000313" key="5">
    <source>
        <dbReference type="Proteomes" id="UP001203880"/>
    </source>
</evidence>
<dbReference type="PANTHER" id="PTHR43489">
    <property type="entry name" value="ISOMERASE"/>
    <property type="match status" value="1"/>
</dbReference>
<protein>
    <submittedName>
        <fullName evidence="4">TIM barrel protein</fullName>
    </submittedName>
</protein>
<gene>
    <name evidence="4" type="ORF">M3P21_04270</name>
</gene>
<comment type="similarity">
    <text evidence="2">Belongs to the hyi family.</text>
</comment>
<keyword evidence="1 2" id="KW-0413">Isomerase</keyword>
<dbReference type="Proteomes" id="UP001203880">
    <property type="component" value="Unassembled WGS sequence"/>
</dbReference>
<feature type="domain" description="Xylose isomerase-like TIM barrel" evidence="3">
    <location>
        <begin position="21"/>
        <end position="249"/>
    </location>
</feature>
<reference evidence="4" key="1">
    <citation type="submission" date="2022-05" db="EMBL/GenBank/DDBJ databases">
        <authorList>
            <person name="Park J.-S."/>
        </authorList>
    </citation>
    <scope>NUCLEOTIDE SEQUENCE</scope>
    <source>
        <strain evidence="4">2012CJ41-6</strain>
    </source>
</reference>
<accession>A0ABT0PYT3</accession>
<dbReference type="PIRSF" id="PIRSF006241">
    <property type="entry name" value="HyI"/>
    <property type="match status" value="1"/>
</dbReference>
<comment type="caution">
    <text evidence="4">The sequence shown here is derived from an EMBL/GenBank/DDBJ whole genome shotgun (WGS) entry which is preliminary data.</text>
</comment>
<dbReference type="SUPFAM" id="SSF51658">
    <property type="entry name" value="Xylose isomerase-like"/>
    <property type="match status" value="1"/>
</dbReference>
<dbReference type="PANTHER" id="PTHR43489:SF6">
    <property type="entry name" value="HYDROXYPYRUVATE ISOMERASE-RELATED"/>
    <property type="match status" value="1"/>
</dbReference>
<dbReference type="RefSeq" id="WP_249707138.1">
    <property type="nucleotide sequence ID" value="NZ_JAMFMB010000004.1"/>
</dbReference>
<dbReference type="InterPro" id="IPR026040">
    <property type="entry name" value="HyI-like"/>
</dbReference>
<dbReference type="EMBL" id="JAMFMB010000004">
    <property type="protein sequence ID" value="MCL6282738.1"/>
    <property type="molecule type" value="Genomic_DNA"/>
</dbReference>
<sequence length="252" mass="27673">MPRFAANISHLFRELPYAERFRAAARAGFEGVEVLYPYEHPAKETHRGLLANGLDLILINAPPPNYAGGTPGYAAIPGGEERFRSDMRRMLRFVGEIRPGLIHVMAGYDPGSGAFETFVQNLQWLADQAPAQRFTIEPLNPVAQPGYFLNDYQLATDILTAVARDNVGLQYDSYHAQMIHGDAAGIWERFGAGAFHAQIGAVPDRSEPAPGLIDFPALFAAIDASGYSGWVSAEYTPSRANTADTLDWMSWK</sequence>
<evidence type="ECO:0000256" key="2">
    <source>
        <dbReference type="PIRNR" id="PIRNR006241"/>
    </source>
</evidence>
<proteinExistence type="inferred from homology"/>
<dbReference type="Pfam" id="PF01261">
    <property type="entry name" value="AP_endonuc_2"/>
    <property type="match status" value="1"/>
</dbReference>
<dbReference type="Gene3D" id="3.20.20.150">
    <property type="entry name" value="Divalent-metal-dependent TIM barrel enzymes"/>
    <property type="match status" value="1"/>
</dbReference>